<gene>
    <name evidence="2" type="ORF">Mal48_47540</name>
</gene>
<proteinExistence type="predicted"/>
<dbReference type="Proteomes" id="UP000315724">
    <property type="component" value="Chromosome"/>
</dbReference>
<keyword evidence="1" id="KW-1133">Transmembrane helix</keyword>
<dbReference type="GO" id="GO:0015128">
    <property type="term" value="F:gluconate transmembrane transporter activity"/>
    <property type="evidence" value="ECO:0007669"/>
    <property type="project" value="InterPro"/>
</dbReference>
<feature type="transmembrane region" description="Helical" evidence="1">
    <location>
        <begin position="443"/>
        <end position="465"/>
    </location>
</feature>
<protein>
    <submittedName>
        <fullName evidence="2">Fructuronate transporter</fullName>
    </submittedName>
</protein>
<feature type="transmembrane region" description="Helical" evidence="1">
    <location>
        <begin position="140"/>
        <end position="158"/>
    </location>
</feature>
<dbReference type="PANTHER" id="PTHR30354:SF7">
    <property type="entry name" value="BLL7963 PROTEIN"/>
    <property type="match status" value="1"/>
</dbReference>
<dbReference type="AlphaFoldDB" id="A0A517QV61"/>
<keyword evidence="3" id="KW-1185">Reference proteome</keyword>
<dbReference type="InterPro" id="IPR003474">
    <property type="entry name" value="Glcn_transporter"/>
</dbReference>
<feature type="transmembrane region" description="Helical" evidence="1">
    <location>
        <begin position="241"/>
        <end position="260"/>
    </location>
</feature>
<accession>A0A517QV61</accession>
<dbReference type="KEGG" id="tpol:Mal48_47540"/>
<dbReference type="RefSeq" id="WP_145205102.1">
    <property type="nucleotide sequence ID" value="NZ_CP036267.1"/>
</dbReference>
<sequence length="468" mass="49602">MVSIVGIVLSLLLLMYLAYRDVSVLVLAPLCALMAVLFDGNLPLLATYTQIFMVSVGQFISAFFPLFLLGAIFGKLMEDSGAAAKIADVIIQRLGKQRTMMAVVLSCAILTYGGVSLFVVVFAVFPLASSLFQQANIPRRLIPAAIALGSFTFTMTAMPGTPQIQNQIPMQFFRTNSFAAPGLGLIGSLIMFSLGMLWLNSRVAAAKRNEEGFGLIQNSEAEVEDGKAENVDNNLPSTASAFAPLICVIGLNFILSQYIIPTWNADYLASEQFGKTELARVLGTWSTILSLVSALVLTIALHFRSVQKLKDSLALGAQSSLLPVFNTACEYGYGNTIKSLAGFAVVQKFVTGIAPGNPLISEAIAVNSLAAMTGSASGGLSIALKTLGETYYQRGIEAGINPELLHRVASMACGGLDSLPHNGAVITLLLICGVTHRQGYKDVGMVSVLCPVAATVTVIFLGTIFGSF</sequence>
<feature type="transmembrane region" description="Helical" evidence="1">
    <location>
        <begin position="102"/>
        <end position="128"/>
    </location>
</feature>
<name>A0A517QV61_9PLAN</name>
<dbReference type="OrthoDB" id="86125at2"/>
<keyword evidence="1" id="KW-0472">Membrane</keyword>
<organism evidence="2 3">
    <name type="scientific">Thalassoglobus polymorphus</name>
    <dbReference type="NCBI Taxonomy" id="2527994"/>
    <lineage>
        <taxon>Bacteria</taxon>
        <taxon>Pseudomonadati</taxon>
        <taxon>Planctomycetota</taxon>
        <taxon>Planctomycetia</taxon>
        <taxon>Planctomycetales</taxon>
        <taxon>Planctomycetaceae</taxon>
        <taxon>Thalassoglobus</taxon>
    </lineage>
</organism>
<feature type="transmembrane region" description="Helical" evidence="1">
    <location>
        <begin position="281"/>
        <end position="303"/>
    </location>
</feature>
<dbReference type="PANTHER" id="PTHR30354">
    <property type="entry name" value="GNT FAMILY GLUCONATE TRANSPORTER"/>
    <property type="match status" value="1"/>
</dbReference>
<evidence type="ECO:0000256" key="1">
    <source>
        <dbReference type="SAM" id="Phobius"/>
    </source>
</evidence>
<reference evidence="2 3" key="1">
    <citation type="submission" date="2019-02" db="EMBL/GenBank/DDBJ databases">
        <title>Deep-cultivation of Planctomycetes and their phenomic and genomic characterization uncovers novel biology.</title>
        <authorList>
            <person name="Wiegand S."/>
            <person name="Jogler M."/>
            <person name="Boedeker C."/>
            <person name="Pinto D."/>
            <person name="Vollmers J."/>
            <person name="Rivas-Marin E."/>
            <person name="Kohn T."/>
            <person name="Peeters S.H."/>
            <person name="Heuer A."/>
            <person name="Rast P."/>
            <person name="Oberbeckmann S."/>
            <person name="Bunk B."/>
            <person name="Jeske O."/>
            <person name="Meyerdierks A."/>
            <person name="Storesund J.E."/>
            <person name="Kallscheuer N."/>
            <person name="Luecker S."/>
            <person name="Lage O.M."/>
            <person name="Pohl T."/>
            <person name="Merkel B.J."/>
            <person name="Hornburger P."/>
            <person name="Mueller R.-W."/>
            <person name="Bruemmer F."/>
            <person name="Labrenz M."/>
            <person name="Spormann A.M."/>
            <person name="Op den Camp H."/>
            <person name="Overmann J."/>
            <person name="Amann R."/>
            <person name="Jetten M.S.M."/>
            <person name="Mascher T."/>
            <person name="Medema M.H."/>
            <person name="Devos D.P."/>
            <person name="Kaster A.-K."/>
            <person name="Ovreas L."/>
            <person name="Rohde M."/>
            <person name="Galperin M.Y."/>
            <person name="Jogler C."/>
        </authorList>
    </citation>
    <scope>NUCLEOTIDE SEQUENCE [LARGE SCALE GENOMIC DNA]</scope>
    <source>
        <strain evidence="2 3">Mal48</strain>
    </source>
</reference>
<feature type="transmembrane region" description="Helical" evidence="1">
    <location>
        <begin position="44"/>
        <end position="69"/>
    </location>
</feature>
<evidence type="ECO:0000313" key="2">
    <source>
        <dbReference type="EMBL" id="QDT35477.1"/>
    </source>
</evidence>
<feature type="transmembrane region" description="Helical" evidence="1">
    <location>
        <begin position="178"/>
        <end position="199"/>
    </location>
</feature>
<dbReference type="GO" id="GO:0005886">
    <property type="term" value="C:plasma membrane"/>
    <property type="evidence" value="ECO:0007669"/>
    <property type="project" value="TreeGrafter"/>
</dbReference>
<keyword evidence="1" id="KW-0812">Transmembrane</keyword>
<dbReference type="Pfam" id="PF02447">
    <property type="entry name" value="GntP_permease"/>
    <property type="match status" value="1"/>
</dbReference>
<evidence type="ECO:0000313" key="3">
    <source>
        <dbReference type="Proteomes" id="UP000315724"/>
    </source>
</evidence>
<dbReference type="EMBL" id="CP036267">
    <property type="protein sequence ID" value="QDT35477.1"/>
    <property type="molecule type" value="Genomic_DNA"/>
</dbReference>